<dbReference type="InterPro" id="IPR023214">
    <property type="entry name" value="HAD_sf"/>
</dbReference>
<dbReference type="InterPro" id="IPR006549">
    <property type="entry name" value="HAD-SF_hydro_IIIA"/>
</dbReference>
<keyword evidence="12" id="KW-1185">Reference proteome</keyword>
<dbReference type="NCBIfam" id="TIGR01549">
    <property type="entry name" value="HAD-SF-IA-v1"/>
    <property type="match status" value="1"/>
</dbReference>
<dbReference type="NCBIfam" id="NF009695">
    <property type="entry name" value="PRK13222.1-2"/>
    <property type="match status" value="1"/>
</dbReference>
<accession>A0A2V1GPY9</accession>
<dbReference type="NCBIfam" id="TIGR01662">
    <property type="entry name" value="HAD-SF-IIIA"/>
    <property type="match status" value="1"/>
</dbReference>
<dbReference type="Gene3D" id="3.40.50.1000">
    <property type="entry name" value="HAD superfamily/HAD-like"/>
    <property type="match status" value="1"/>
</dbReference>
<dbReference type="AlphaFoldDB" id="A0A2V1GPY9"/>
<evidence type="ECO:0000313" key="11">
    <source>
        <dbReference type="EMBL" id="PVZ65406.1"/>
    </source>
</evidence>
<dbReference type="GO" id="GO:0005975">
    <property type="term" value="P:carbohydrate metabolic process"/>
    <property type="evidence" value="ECO:0007669"/>
    <property type="project" value="InterPro"/>
</dbReference>
<dbReference type="GO" id="GO:0008967">
    <property type="term" value="F:phosphoglycolate phosphatase activity"/>
    <property type="evidence" value="ECO:0007669"/>
    <property type="project" value="UniProtKB-UniRule"/>
</dbReference>
<comment type="caution">
    <text evidence="11">The sequence shown here is derived from an EMBL/GenBank/DDBJ whole genome shotgun (WGS) entry which is preliminary data.</text>
</comment>
<dbReference type="InterPro" id="IPR050155">
    <property type="entry name" value="HAD-like_hydrolase_sf"/>
</dbReference>
<keyword evidence="7 10" id="KW-0378">Hydrolase</keyword>
<dbReference type="GO" id="GO:0046872">
    <property type="term" value="F:metal ion binding"/>
    <property type="evidence" value="ECO:0007669"/>
    <property type="project" value="UniProtKB-KW"/>
</dbReference>
<evidence type="ECO:0000256" key="1">
    <source>
        <dbReference type="ARBA" id="ARBA00000830"/>
    </source>
</evidence>
<dbReference type="PANTHER" id="PTHR43434">
    <property type="entry name" value="PHOSPHOGLYCOLATE PHOSPHATASE"/>
    <property type="match status" value="1"/>
</dbReference>
<dbReference type="NCBIfam" id="TIGR01449">
    <property type="entry name" value="PGP_bact"/>
    <property type="match status" value="1"/>
</dbReference>
<dbReference type="Gene3D" id="1.10.150.240">
    <property type="entry name" value="Putative phosphatase, domain 2"/>
    <property type="match status" value="1"/>
</dbReference>
<proteinExistence type="inferred from homology"/>
<dbReference type="CDD" id="cd16417">
    <property type="entry name" value="HAD_PGPase"/>
    <property type="match status" value="1"/>
</dbReference>
<protein>
    <recommendedName>
        <fullName evidence="5 10">Phosphoglycolate phosphatase</fullName>
        <shortName evidence="10">PGP</shortName>
        <shortName evidence="10">PGPase</shortName>
        <ecNumber evidence="5 10">3.1.3.18</ecNumber>
    </recommendedName>
</protein>
<dbReference type="InterPro" id="IPR036412">
    <property type="entry name" value="HAD-like_sf"/>
</dbReference>
<comment type="function">
    <text evidence="10">Specifically catalyzes the dephosphorylation of 2-phosphoglycolate. Is involved in the dissimilation of the intracellular 2-phosphoglycolate formed during the DNA repair of 3'-phosphoglycolate ends, a major class of DNA lesions induced by oxidative stress.</text>
</comment>
<dbReference type="GO" id="GO:0006281">
    <property type="term" value="P:DNA repair"/>
    <property type="evidence" value="ECO:0007669"/>
    <property type="project" value="TreeGrafter"/>
</dbReference>
<dbReference type="GO" id="GO:0046295">
    <property type="term" value="P:glycolate biosynthetic process"/>
    <property type="evidence" value="ECO:0007669"/>
    <property type="project" value="UniProtKB-UniRule"/>
</dbReference>
<comment type="similarity">
    <text evidence="4 10">Belongs to the HAD-like hydrolase superfamily. CbbY/CbbZ/Gph/YieH family.</text>
</comment>
<dbReference type="SFLD" id="SFLDG01129">
    <property type="entry name" value="C1.5:_HAD__Beta-PGM__Phosphata"/>
    <property type="match status" value="1"/>
</dbReference>
<evidence type="ECO:0000256" key="4">
    <source>
        <dbReference type="ARBA" id="ARBA00006171"/>
    </source>
</evidence>
<dbReference type="InterPro" id="IPR041492">
    <property type="entry name" value="HAD_2"/>
</dbReference>
<evidence type="ECO:0000256" key="2">
    <source>
        <dbReference type="ARBA" id="ARBA00001946"/>
    </source>
</evidence>
<dbReference type="PRINTS" id="PR00413">
    <property type="entry name" value="HADHALOGNASE"/>
</dbReference>
<dbReference type="PANTHER" id="PTHR43434:SF1">
    <property type="entry name" value="PHOSPHOGLYCOLATE PHOSPHATASE"/>
    <property type="match status" value="1"/>
</dbReference>
<evidence type="ECO:0000256" key="3">
    <source>
        <dbReference type="ARBA" id="ARBA00004818"/>
    </source>
</evidence>
<evidence type="ECO:0000256" key="10">
    <source>
        <dbReference type="HAMAP-Rule" id="MF_00495"/>
    </source>
</evidence>
<dbReference type="Proteomes" id="UP000244906">
    <property type="component" value="Unassembled WGS sequence"/>
</dbReference>
<evidence type="ECO:0000256" key="7">
    <source>
        <dbReference type="ARBA" id="ARBA00022801"/>
    </source>
</evidence>
<evidence type="ECO:0000256" key="5">
    <source>
        <dbReference type="ARBA" id="ARBA00013078"/>
    </source>
</evidence>
<dbReference type="SFLD" id="SFLDS00003">
    <property type="entry name" value="Haloacid_Dehalogenase"/>
    <property type="match status" value="1"/>
</dbReference>
<sequence>MSPSISSENSPKQSLPALKNLKLAMFDLDGTLVDSVPDLAIAIDKMLADLNRPVVGVEKVRDWVGNGGVMLVKRALADDMAGNCTAELFAKAHPLFMHYYADQHSLTCTYDGVLDGLQWLQNQGVKMAVVTNKPYQFVEDILKTQNMIQYFDFWIGGDSLPEKKPHPQPLLHTMAHFNVTAAQCIMVGDSKNDVGAARNAKVAVVCLPYGYNHGEDIADSQPDALIERLDLISHCFN</sequence>
<dbReference type="GO" id="GO:0005829">
    <property type="term" value="C:cytosol"/>
    <property type="evidence" value="ECO:0007669"/>
    <property type="project" value="TreeGrafter"/>
</dbReference>
<dbReference type="HAMAP" id="MF_00495">
    <property type="entry name" value="GPH_hydrolase_bact"/>
    <property type="match status" value="1"/>
</dbReference>
<name>A0A2V1GPY9_9GAMM</name>
<feature type="binding site" evidence="10">
    <location>
        <position position="29"/>
    </location>
    <ligand>
        <name>Mg(2+)</name>
        <dbReference type="ChEBI" id="CHEBI:18420"/>
    </ligand>
</feature>
<feature type="binding site" evidence="10">
    <location>
        <position position="27"/>
    </location>
    <ligand>
        <name>Mg(2+)</name>
        <dbReference type="ChEBI" id="CHEBI:18420"/>
    </ligand>
</feature>
<dbReference type="InterPro" id="IPR037512">
    <property type="entry name" value="PGPase_prok"/>
</dbReference>
<keyword evidence="8 10" id="KW-0460">Magnesium</keyword>
<comment type="pathway">
    <text evidence="3 10">Organic acid metabolism; glycolate biosynthesis; glycolate from 2-phosphoglycolate: step 1/1.</text>
</comment>
<feature type="active site" description="Nucleophile" evidence="10">
    <location>
        <position position="27"/>
    </location>
</feature>
<evidence type="ECO:0000256" key="9">
    <source>
        <dbReference type="ARBA" id="ARBA00023277"/>
    </source>
</evidence>
<organism evidence="11 12">
    <name type="scientific">Pelagibaculum spongiae</name>
    <dbReference type="NCBI Taxonomy" id="2080658"/>
    <lineage>
        <taxon>Bacteria</taxon>
        <taxon>Pseudomonadati</taxon>
        <taxon>Pseudomonadota</taxon>
        <taxon>Gammaproteobacteria</taxon>
        <taxon>Oceanospirillales</taxon>
        <taxon>Pelagibaculum</taxon>
    </lineage>
</organism>
<keyword evidence="6 10" id="KW-0479">Metal-binding</keyword>
<comment type="cofactor">
    <cofactor evidence="2 10">
        <name>Mg(2+)</name>
        <dbReference type="ChEBI" id="CHEBI:18420"/>
    </cofactor>
</comment>
<dbReference type="RefSeq" id="WP_116688543.1">
    <property type="nucleotide sequence ID" value="NZ_CAWNYD010000010.1"/>
</dbReference>
<reference evidence="11 12" key="1">
    <citation type="submission" date="2018-04" db="EMBL/GenBank/DDBJ databases">
        <title>Thalassorhabdus spongiae gen. nov., sp. nov., isolated from a marine sponge in South-West Iceland.</title>
        <authorList>
            <person name="Knobloch S."/>
            <person name="Daussin A."/>
            <person name="Johannsson R."/>
            <person name="Marteinsson V.T."/>
        </authorList>
    </citation>
    <scope>NUCLEOTIDE SEQUENCE [LARGE SCALE GENOMIC DNA]</scope>
    <source>
        <strain evidence="11 12">Hp12</strain>
    </source>
</reference>
<evidence type="ECO:0000256" key="6">
    <source>
        <dbReference type="ARBA" id="ARBA00022723"/>
    </source>
</evidence>
<gene>
    <name evidence="11" type="ORF">DC094_18160</name>
</gene>
<dbReference type="EMBL" id="QDDL01000010">
    <property type="protein sequence ID" value="PVZ65406.1"/>
    <property type="molecule type" value="Genomic_DNA"/>
</dbReference>
<dbReference type="InterPro" id="IPR006439">
    <property type="entry name" value="HAD-SF_hydro_IA"/>
</dbReference>
<evidence type="ECO:0000313" key="12">
    <source>
        <dbReference type="Proteomes" id="UP000244906"/>
    </source>
</evidence>
<dbReference type="FunFam" id="3.40.50.1000:FF:000022">
    <property type="entry name" value="Phosphoglycolate phosphatase"/>
    <property type="match status" value="1"/>
</dbReference>
<dbReference type="SFLD" id="SFLDG01135">
    <property type="entry name" value="C1.5.6:_HAD__Beta-PGM__Phospha"/>
    <property type="match status" value="1"/>
</dbReference>
<dbReference type="EC" id="3.1.3.18" evidence="5 10"/>
<dbReference type="SUPFAM" id="SSF56784">
    <property type="entry name" value="HAD-like"/>
    <property type="match status" value="1"/>
</dbReference>
<dbReference type="UniPathway" id="UPA00865">
    <property type="reaction ID" value="UER00834"/>
</dbReference>
<dbReference type="InterPro" id="IPR023198">
    <property type="entry name" value="PGP-like_dom2"/>
</dbReference>
<feature type="binding site" evidence="10">
    <location>
        <position position="189"/>
    </location>
    <ligand>
        <name>Mg(2+)</name>
        <dbReference type="ChEBI" id="CHEBI:18420"/>
    </ligand>
</feature>
<dbReference type="Pfam" id="PF13419">
    <property type="entry name" value="HAD_2"/>
    <property type="match status" value="1"/>
</dbReference>
<evidence type="ECO:0000256" key="8">
    <source>
        <dbReference type="ARBA" id="ARBA00022842"/>
    </source>
</evidence>
<dbReference type="OrthoDB" id="9776368at2"/>
<comment type="catalytic activity">
    <reaction evidence="1 10">
        <text>2-phosphoglycolate + H2O = glycolate + phosphate</text>
        <dbReference type="Rhea" id="RHEA:14369"/>
        <dbReference type="ChEBI" id="CHEBI:15377"/>
        <dbReference type="ChEBI" id="CHEBI:29805"/>
        <dbReference type="ChEBI" id="CHEBI:43474"/>
        <dbReference type="ChEBI" id="CHEBI:58033"/>
        <dbReference type="EC" id="3.1.3.18"/>
    </reaction>
</comment>
<keyword evidence="9 10" id="KW-0119">Carbohydrate metabolism</keyword>